<evidence type="ECO:0000256" key="1">
    <source>
        <dbReference type="ARBA" id="ARBA00004515"/>
    </source>
</evidence>
<keyword evidence="10 15" id="KW-0067">ATP-binding</keyword>
<evidence type="ECO:0000256" key="2">
    <source>
        <dbReference type="ARBA" id="ARBA00004713"/>
    </source>
</evidence>
<evidence type="ECO:0000256" key="5">
    <source>
        <dbReference type="ARBA" id="ARBA00022475"/>
    </source>
</evidence>
<keyword evidence="11 15" id="KW-0448">Lipopolysaccharide biosynthesis</keyword>
<evidence type="ECO:0000313" key="17">
    <source>
        <dbReference type="Proteomes" id="UP000077875"/>
    </source>
</evidence>
<comment type="function">
    <text evidence="15">Catalyzes the ATP-dependent phosphorylation of the 3-deoxy-D-manno-octulosonic acid (Kdo) residue in Kdo-lipid IV(A) at the 4-OH position.</text>
</comment>
<dbReference type="Proteomes" id="UP000077875">
    <property type="component" value="Chromosome"/>
</dbReference>
<reference evidence="16 17" key="1">
    <citation type="submission" date="2016-04" db="EMBL/GenBank/DDBJ databases">
        <title>Complete Genome Sequence of Halotalea alkalilenta IHB B 13600.</title>
        <authorList>
            <person name="Swarnkar M.K."/>
            <person name="Sharma A."/>
            <person name="Kaushal K."/>
            <person name="Soni R."/>
            <person name="Rana S."/>
            <person name="Singh A.K."/>
            <person name="Gulati A."/>
        </authorList>
    </citation>
    <scope>NUCLEOTIDE SEQUENCE [LARGE SCALE GENOMIC DNA]</scope>
    <source>
        <strain evidence="16 17">IHB B 13600</strain>
    </source>
</reference>
<dbReference type="KEGG" id="haa:A5892_03320"/>
<evidence type="ECO:0000256" key="14">
    <source>
        <dbReference type="ARBA" id="ARBA00034417"/>
    </source>
</evidence>
<dbReference type="InterPro" id="IPR011009">
    <property type="entry name" value="Kinase-like_dom_sf"/>
</dbReference>
<evidence type="ECO:0000256" key="11">
    <source>
        <dbReference type="ARBA" id="ARBA00022985"/>
    </source>
</evidence>
<evidence type="ECO:0000256" key="15">
    <source>
        <dbReference type="HAMAP-Rule" id="MF_00521"/>
    </source>
</evidence>
<protein>
    <recommendedName>
        <fullName evidence="13 15">3-deoxy-D-manno-octulosonic acid kinase</fullName>
        <shortName evidence="15">Kdo kinase</shortName>
        <ecNumber evidence="4 15">2.7.1.166</ecNumber>
    </recommendedName>
</protein>
<evidence type="ECO:0000313" key="16">
    <source>
        <dbReference type="EMBL" id="ANF56617.1"/>
    </source>
</evidence>
<evidence type="ECO:0000256" key="13">
    <source>
        <dbReference type="ARBA" id="ARBA00029511"/>
    </source>
</evidence>
<dbReference type="GO" id="GO:0005886">
    <property type="term" value="C:plasma membrane"/>
    <property type="evidence" value="ECO:0007669"/>
    <property type="project" value="UniProtKB-SubCell"/>
</dbReference>
<keyword evidence="5 15" id="KW-1003">Cell membrane</keyword>
<proteinExistence type="inferred from homology"/>
<sequence>MPIIRSRRANAHILYDADRLCGVAGIPRDTPSEGVDPALFEPRFWEQRKAVVARAPGRGESLFVEPGKLAATTDEQWVLRPYRRGGAVARVSEKRYLWRGAERSRAFLELRLTARLHAEGLSVPAPVGACVWRFGLGYEAALLSVRIPGAQALAARLEGIDRSTLEAVGALIRQAHARGLDHVDLNARNLLIDPEGRPWLIDLDRCRLRPPGRWRETNLARLERSLAKFAPGREHELITAIRDGYAAPV</sequence>
<evidence type="ECO:0000256" key="4">
    <source>
        <dbReference type="ARBA" id="ARBA00011988"/>
    </source>
</evidence>
<dbReference type="RefSeq" id="WP_064121595.1">
    <property type="nucleotide sequence ID" value="NZ_CP015243.1"/>
</dbReference>
<evidence type="ECO:0000256" key="3">
    <source>
        <dbReference type="ARBA" id="ARBA00010327"/>
    </source>
</evidence>
<keyword evidence="12 15" id="KW-0472">Membrane</keyword>
<keyword evidence="7 15" id="KW-0808">Transferase</keyword>
<feature type="active site" evidence="15">
    <location>
        <position position="184"/>
    </location>
</feature>
<name>A0A172YBL9_9GAMM</name>
<comment type="pathway">
    <text evidence="2 15">Bacterial outer membrane biogenesis; LPS core biosynthesis.</text>
</comment>
<dbReference type="STRING" id="376489.A5892_03320"/>
<comment type="catalytic activity">
    <reaction evidence="14 15">
        <text>an alpha-Kdo-(2-&gt;6)-lipid IVA + ATP = a 4-O-phospho-alpha-Kdo-(2-&gt;6)-lipid IVA + ADP + H(+)</text>
        <dbReference type="Rhea" id="RHEA:74271"/>
        <dbReference type="ChEBI" id="CHEBI:15378"/>
        <dbReference type="ChEBI" id="CHEBI:30616"/>
        <dbReference type="ChEBI" id="CHEBI:176428"/>
        <dbReference type="ChEBI" id="CHEBI:193140"/>
        <dbReference type="ChEBI" id="CHEBI:456216"/>
        <dbReference type="EC" id="2.7.1.166"/>
    </reaction>
</comment>
<dbReference type="Pfam" id="PF06293">
    <property type="entry name" value="Kdo"/>
    <property type="match status" value="1"/>
</dbReference>
<comment type="subcellular location">
    <subcellularLocation>
        <location evidence="1 15">Cell inner membrane</location>
        <topology evidence="1 15">Peripheral membrane protein</topology>
        <orientation evidence="1 15">Cytoplasmic side</orientation>
    </subcellularLocation>
</comment>
<keyword evidence="8 15" id="KW-0547">Nucleotide-binding</keyword>
<evidence type="ECO:0000256" key="7">
    <source>
        <dbReference type="ARBA" id="ARBA00022679"/>
    </source>
</evidence>
<dbReference type="InterPro" id="IPR022826">
    <property type="entry name" value="KDO_kinase"/>
</dbReference>
<comment type="similarity">
    <text evidence="3 15">Belongs to the protein kinase superfamily. KdkA/RfaP family.</text>
</comment>
<dbReference type="EMBL" id="CP015243">
    <property type="protein sequence ID" value="ANF56617.1"/>
    <property type="molecule type" value="Genomic_DNA"/>
</dbReference>
<dbReference type="AlphaFoldDB" id="A0A172YBL9"/>
<dbReference type="GO" id="GO:0016301">
    <property type="term" value="F:kinase activity"/>
    <property type="evidence" value="ECO:0007669"/>
    <property type="project" value="UniProtKB-KW"/>
</dbReference>
<evidence type="ECO:0000256" key="10">
    <source>
        <dbReference type="ARBA" id="ARBA00022840"/>
    </source>
</evidence>
<gene>
    <name evidence="15" type="primary">kdkA</name>
    <name evidence="16" type="ORF">A5892_03320</name>
</gene>
<dbReference type="Gene3D" id="1.10.510.10">
    <property type="entry name" value="Transferase(Phosphotransferase) domain 1"/>
    <property type="match status" value="1"/>
</dbReference>
<dbReference type="SUPFAM" id="SSF56112">
    <property type="entry name" value="Protein kinase-like (PK-like)"/>
    <property type="match status" value="1"/>
</dbReference>
<dbReference type="GO" id="GO:0009244">
    <property type="term" value="P:lipopolysaccharide core region biosynthetic process"/>
    <property type="evidence" value="ECO:0007669"/>
    <property type="project" value="UniProtKB-UniRule"/>
</dbReference>
<keyword evidence="6 15" id="KW-0997">Cell inner membrane</keyword>
<keyword evidence="17" id="KW-1185">Reference proteome</keyword>
<evidence type="ECO:0000256" key="9">
    <source>
        <dbReference type="ARBA" id="ARBA00022777"/>
    </source>
</evidence>
<dbReference type="GO" id="GO:0005524">
    <property type="term" value="F:ATP binding"/>
    <property type="evidence" value="ECO:0007669"/>
    <property type="project" value="UniProtKB-UniRule"/>
</dbReference>
<evidence type="ECO:0000256" key="8">
    <source>
        <dbReference type="ARBA" id="ARBA00022741"/>
    </source>
</evidence>
<accession>A0A172YBL9</accession>
<dbReference type="NCBIfam" id="NF002475">
    <property type="entry name" value="PRK01723.1"/>
    <property type="match status" value="1"/>
</dbReference>
<organism evidence="16 17">
    <name type="scientific">Halotalea alkalilenta</name>
    <dbReference type="NCBI Taxonomy" id="376489"/>
    <lineage>
        <taxon>Bacteria</taxon>
        <taxon>Pseudomonadati</taxon>
        <taxon>Pseudomonadota</taxon>
        <taxon>Gammaproteobacteria</taxon>
        <taxon>Oceanospirillales</taxon>
        <taxon>Halomonadaceae</taxon>
        <taxon>Halotalea</taxon>
    </lineage>
</organism>
<dbReference type="GO" id="GO:0016773">
    <property type="term" value="F:phosphotransferase activity, alcohol group as acceptor"/>
    <property type="evidence" value="ECO:0007669"/>
    <property type="project" value="UniProtKB-UniRule"/>
</dbReference>
<keyword evidence="9 15" id="KW-0418">Kinase</keyword>
<dbReference type="EC" id="2.7.1.166" evidence="4 15"/>
<dbReference type="UniPathway" id="UPA00958"/>
<evidence type="ECO:0000256" key="6">
    <source>
        <dbReference type="ARBA" id="ARBA00022519"/>
    </source>
</evidence>
<evidence type="ECO:0000256" key="12">
    <source>
        <dbReference type="ARBA" id="ARBA00023136"/>
    </source>
</evidence>
<dbReference type="HAMAP" id="MF_00521">
    <property type="entry name" value="KDO_kinase"/>
    <property type="match status" value="1"/>
</dbReference>